<feature type="chain" id="PRO_5042595338" evidence="4">
    <location>
        <begin position="22"/>
        <end position="342"/>
    </location>
</feature>
<dbReference type="AlphaFoldDB" id="A0AAJ1IB27"/>
<dbReference type="GO" id="GO:0055085">
    <property type="term" value="P:transmembrane transport"/>
    <property type="evidence" value="ECO:0007669"/>
    <property type="project" value="InterPro"/>
</dbReference>
<feature type="signal peptide" evidence="4">
    <location>
        <begin position="1"/>
        <end position="21"/>
    </location>
</feature>
<organism evidence="5 6">
    <name type="scientific">Candidatus Thalassospirochaeta sargassi</name>
    <dbReference type="NCBI Taxonomy" id="3119039"/>
    <lineage>
        <taxon>Bacteria</taxon>
        <taxon>Pseudomonadati</taxon>
        <taxon>Spirochaetota</taxon>
        <taxon>Spirochaetia</taxon>
        <taxon>Spirochaetales</taxon>
        <taxon>Spirochaetaceae</taxon>
        <taxon>Candidatus Thalassospirochaeta</taxon>
    </lineage>
</organism>
<dbReference type="PANTHER" id="PTHR33376:SF7">
    <property type="entry name" value="C4-DICARBOXYLATE-BINDING PROTEIN DCTB"/>
    <property type="match status" value="1"/>
</dbReference>
<dbReference type="NCBIfam" id="NF037995">
    <property type="entry name" value="TRAP_S1"/>
    <property type="match status" value="1"/>
</dbReference>
<proteinExistence type="inferred from homology"/>
<gene>
    <name evidence="5" type="ORF">PQJ61_04480</name>
</gene>
<name>A0AAJ1IB27_9SPIO</name>
<comment type="similarity">
    <text evidence="1">Belongs to the bacterial solute-binding protein 7 family.</text>
</comment>
<dbReference type="GO" id="GO:0030288">
    <property type="term" value="C:outer membrane-bounded periplasmic space"/>
    <property type="evidence" value="ECO:0007669"/>
    <property type="project" value="InterPro"/>
</dbReference>
<evidence type="ECO:0000256" key="2">
    <source>
        <dbReference type="ARBA" id="ARBA00022448"/>
    </source>
</evidence>
<sequence>MKKKILVMLIICVITGFSAFAAGQQEAKGEMVQVEPITLIYAHVGVEGAPQSRYAEEFSALVNEKTEGRVSMKIFPNSQLGNVSEMVDSVKSGSVNIAHHDFASLGQLVPELSVFSAPFVFRDAEHAVMASNPKTSPLLRDLNKKLIEAGKMRIIGSFYRGARQLTTTDFPVYTPADVAGKKIRGVPNKIWMTMLEGMGAIPTPVEFPELPTALMTGLVVGQENPLTNIYAAKLYEVQDYVMLTSHMQSVLCTFINEDTWQSISESDRAAIEDAAFEMSQRSLGWAEEADGKIIDELSAEGVTFIGEEEGLDLDAFRSQVLEKVNMEFPEWTDLINQISDIK</sequence>
<reference evidence="5 6" key="1">
    <citation type="submission" date="2022-12" db="EMBL/GenBank/DDBJ databases">
        <title>Metagenome assembled genome from gulf of manar.</title>
        <authorList>
            <person name="Kohli P."/>
            <person name="Pk S."/>
            <person name="Venkata Ramana C."/>
            <person name="Sasikala C."/>
        </authorList>
    </citation>
    <scope>NUCLEOTIDE SEQUENCE [LARGE SCALE GENOMIC DNA]</scope>
    <source>
        <strain evidence="5">JB008</strain>
    </source>
</reference>
<evidence type="ECO:0000256" key="3">
    <source>
        <dbReference type="ARBA" id="ARBA00022729"/>
    </source>
</evidence>
<evidence type="ECO:0000256" key="4">
    <source>
        <dbReference type="SAM" id="SignalP"/>
    </source>
</evidence>
<dbReference type="PIRSF" id="PIRSF006470">
    <property type="entry name" value="DctB"/>
    <property type="match status" value="1"/>
</dbReference>
<evidence type="ECO:0000313" key="6">
    <source>
        <dbReference type="Proteomes" id="UP001221217"/>
    </source>
</evidence>
<dbReference type="PANTHER" id="PTHR33376">
    <property type="match status" value="1"/>
</dbReference>
<keyword evidence="3 4" id="KW-0732">Signal</keyword>
<dbReference type="InterPro" id="IPR004682">
    <property type="entry name" value="TRAP_DctP"/>
</dbReference>
<evidence type="ECO:0000313" key="5">
    <source>
        <dbReference type="EMBL" id="MDC7226003.1"/>
    </source>
</evidence>
<dbReference type="EMBL" id="JAQQAL010000011">
    <property type="protein sequence ID" value="MDC7226003.1"/>
    <property type="molecule type" value="Genomic_DNA"/>
</dbReference>
<dbReference type="CDD" id="cd13603">
    <property type="entry name" value="PBP2_TRAP_Siap_TeaA_like"/>
    <property type="match status" value="1"/>
</dbReference>
<comment type="caution">
    <text evidence="5">The sequence shown here is derived from an EMBL/GenBank/DDBJ whole genome shotgun (WGS) entry which is preliminary data.</text>
</comment>
<evidence type="ECO:0000256" key="1">
    <source>
        <dbReference type="ARBA" id="ARBA00009023"/>
    </source>
</evidence>
<dbReference type="InterPro" id="IPR018389">
    <property type="entry name" value="DctP_fam"/>
</dbReference>
<dbReference type="NCBIfam" id="TIGR00787">
    <property type="entry name" value="dctP"/>
    <property type="match status" value="1"/>
</dbReference>
<keyword evidence="2" id="KW-0813">Transport</keyword>
<dbReference type="InterPro" id="IPR038404">
    <property type="entry name" value="TRAP_DctP_sf"/>
</dbReference>
<accession>A0AAJ1IB27</accession>
<dbReference type="Proteomes" id="UP001221217">
    <property type="component" value="Unassembled WGS sequence"/>
</dbReference>
<protein>
    <submittedName>
        <fullName evidence="5">TRAP transporter substrate-binding protein</fullName>
    </submittedName>
</protein>
<dbReference type="Pfam" id="PF03480">
    <property type="entry name" value="DctP"/>
    <property type="match status" value="1"/>
</dbReference>
<dbReference type="Gene3D" id="3.40.190.170">
    <property type="entry name" value="Bacterial extracellular solute-binding protein, family 7"/>
    <property type="match status" value="1"/>
</dbReference>